<dbReference type="Proteomes" id="UP000271162">
    <property type="component" value="Unassembled WGS sequence"/>
</dbReference>
<name>A0A0N4YVN5_NIPBR</name>
<dbReference type="AlphaFoldDB" id="A0A0N4YVN5"/>
<reference evidence="1 2" key="2">
    <citation type="submission" date="2018-11" db="EMBL/GenBank/DDBJ databases">
        <authorList>
            <consortium name="Pathogen Informatics"/>
        </authorList>
    </citation>
    <scope>NUCLEOTIDE SEQUENCE [LARGE SCALE GENOMIC DNA]</scope>
</reference>
<proteinExistence type="predicted"/>
<gene>
    <name evidence="1" type="ORF">NBR_LOCUS21308</name>
</gene>
<organism evidence="3">
    <name type="scientific">Nippostrongylus brasiliensis</name>
    <name type="common">Rat hookworm</name>
    <dbReference type="NCBI Taxonomy" id="27835"/>
    <lineage>
        <taxon>Eukaryota</taxon>
        <taxon>Metazoa</taxon>
        <taxon>Ecdysozoa</taxon>
        <taxon>Nematoda</taxon>
        <taxon>Chromadorea</taxon>
        <taxon>Rhabditida</taxon>
        <taxon>Rhabditina</taxon>
        <taxon>Rhabditomorpha</taxon>
        <taxon>Strongyloidea</taxon>
        <taxon>Heligmosomidae</taxon>
        <taxon>Nippostrongylus</taxon>
    </lineage>
</organism>
<evidence type="ECO:0000313" key="3">
    <source>
        <dbReference type="WBParaSite" id="NBR_0002130701-mRNA-1"/>
    </source>
</evidence>
<reference evidence="3" key="1">
    <citation type="submission" date="2017-02" db="UniProtKB">
        <authorList>
            <consortium name="WormBaseParasite"/>
        </authorList>
    </citation>
    <scope>IDENTIFICATION</scope>
</reference>
<dbReference type="WBParaSite" id="NBR_0002130701-mRNA-1">
    <property type="protein sequence ID" value="NBR_0002130701-mRNA-1"/>
    <property type="gene ID" value="NBR_0002130701"/>
</dbReference>
<accession>A0A0N4YVN5</accession>
<evidence type="ECO:0000313" key="1">
    <source>
        <dbReference type="EMBL" id="VDL85054.1"/>
    </source>
</evidence>
<protein>
    <submittedName>
        <fullName evidence="3">Phage protein</fullName>
    </submittedName>
</protein>
<sequence length="132" mass="14497">MSNYTSAIEIAREVTNNLTSSDRDQLNTMDNLNDTIGERFFYLHKFAAIDDSSRQTLQDAFNDIMKIFVSSTAPEATAQAVSSFTADDIARMGSLNGTDLIAQVTDRLKACNITDNNVVEDVAKLFQPPPAV</sequence>
<keyword evidence="2" id="KW-1185">Reference proteome</keyword>
<evidence type="ECO:0000313" key="2">
    <source>
        <dbReference type="Proteomes" id="UP000271162"/>
    </source>
</evidence>
<dbReference type="EMBL" id="UYSL01026171">
    <property type="protein sequence ID" value="VDL85054.1"/>
    <property type="molecule type" value="Genomic_DNA"/>
</dbReference>